<comment type="caution">
    <text evidence="4">The sequence shown here is derived from an EMBL/GenBank/DDBJ whole genome shotgun (WGS) entry which is preliminary data.</text>
</comment>
<dbReference type="Gene3D" id="3.10.180.10">
    <property type="entry name" value="2,3-Dihydroxybiphenyl 1,2-Dioxygenase, domain 1"/>
    <property type="match status" value="1"/>
</dbReference>
<comment type="similarity">
    <text evidence="1">Belongs to the methylmalonyl-CoA epimerase family.</text>
</comment>
<dbReference type="PROSITE" id="PS51819">
    <property type="entry name" value="VOC"/>
    <property type="match status" value="1"/>
</dbReference>
<dbReference type="NCBIfam" id="TIGR03081">
    <property type="entry name" value="metmalonyl_epim"/>
    <property type="match status" value="1"/>
</dbReference>
<gene>
    <name evidence="4" type="primary">mce</name>
    <name evidence="4" type="ORF">ENU74_03465</name>
</gene>
<dbReference type="InterPro" id="IPR029068">
    <property type="entry name" value="Glyas_Bleomycin-R_OHBP_Dase"/>
</dbReference>
<dbReference type="Pfam" id="PF13669">
    <property type="entry name" value="Glyoxalase_4"/>
    <property type="match status" value="1"/>
</dbReference>
<dbReference type="SUPFAM" id="SSF54593">
    <property type="entry name" value="Glyoxalase/Bleomycin resistance protein/Dihydroxybiphenyl dioxygenase"/>
    <property type="match status" value="1"/>
</dbReference>
<evidence type="ECO:0000256" key="2">
    <source>
        <dbReference type="ARBA" id="ARBA00022723"/>
    </source>
</evidence>
<dbReference type="GO" id="GO:0004462">
    <property type="term" value="F:lactoylglutathione lyase activity"/>
    <property type="evidence" value="ECO:0007669"/>
    <property type="project" value="InterPro"/>
</dbReference>
<organism evidence="4">
    <name type="scientific">candidate division WOR-3 bacterium</name>
    <dbReference type="NCBI Taxonomy" id="2052148"/>
    <lineage>
        <taxon>Bacteria</taxon>
        <taxon>Bacteria division WOR-3</taxon>
    </lineage>
</organism>
<proteinExistence type="inferred from homology"/>
<dbReference type="PROSITE" id="PS00935">
    <property type="entry name" value="GLYOXALASE_I_2"/>
    <property type="match status" value="1"/>
</dbReference>
<keyword evidence="4" id="KW-0413">Isomerase</keyword>
<dbReference type="GO" id="GO:0046491">
    <property type="term" value="P:L-methylmalonyl-CoA metabolic process"/>
    <property type="evidence" value="ECO:0007669"/>
    <property type="project" value="TreeGrafter"/>
</dbReference>
<protein>
    <submittedName>
        <fullName evidence="4">Methylmalonyl-CoA epimerase</fullName>
        <ecNumber evidence="4">5.1.99.1</ecNumber>
    </submittedName>
</protein>
<dbReference type="EMBL" id="DTDR01000089">
    <property type="protein sequence ID" value="HGK63632.1"/>
    <property type="molecule type" value="Genomic_DNA"/>
</dbReference>
<dbReference type="InterPro" id="IPR037523">
    <property type="entry name" value="VOC_core"/>
</dbReference>
<evidence type="ECO:0000313" key="4">
    <source>
        <dbReference type="EMBL" id="HGK63632.1"/>
    </source>
</evidence>
<dbReference type="PANTHER" id="PTHR43048:SF3">
    <property type="entry name" value="METHYLMALONYL-COA EPIMERASE, MITOCHONDRIAL"/>
    <property type="match status" value="1"/>
</dbReference>
<name>A0A7V4E322_UNCW3</name>
<accession>A0A7V4E322</accession>
<feature type="domain" description="VOC" evidence="3">
    <location>
        <begin position="4"/>
        <end position="132"/>
    </location>
</feature>
<dbReference type="CDD" id="cd07249">
    <property type="entry name" value="MMCE"/>
    <property type="match status" value="1"/>
</dbReference>
<sequence>MIKKISHIAIAVKSIEEVRDFYEKILNLKIEKIEEVRERKVKVAFIPIGDTRIELVEPLTADSPIKKFLDEKGNGLHHICFEVSDIEKLVEELKEKGIKLTSEKPEKGAEGSLVSFIHPKSAFGVLIELSEKKVYCDF</sequence>
<dbReference type="InterPro" id="IPR017515">
    <property type="entry name" value="MeMalonyl-CoA_epimerase"/>
</dbReference>
<reference evidence="4" key="1">
    <citation type="journal article" date="2020" name="mSystems">
        <title>Genome- and Community-Level Interaction Insights into Carbon Utilization and Element Cycling Functions of Hydrothermarchaeota in Hydrothermal Sediment.</title>
        <authorList>
            <person name="Zhou Z."/>
            <person name="Liu Y."/>
            <person name="Xu W."/>
            <person name="Pan J."/>
            <person name="Luo Z.H."/>
            <person name="Li M."/>
        </authorList>
    </citation>
    <scope>NUCLEOTIDE SEQUENCE [LARGE SCALE GENOMIC DNA]</scope>
    <source>
        <strain evidence="4">SpSt-697</strain>
    </source>
</reference>
<evidence type="ECO:0000256" key="1">
    <source>
        <dbReference type="ARBA" id="ARBA00009308"/>
    </source>
</evidence>
<dbReference type="AlphaFoldDB" id="A0A7V4E322"/>
<keyword evidence="2" id="KW-0479">Metal-binding</keyword>
<dbReference type="GO" id="GO:0046872">
    <property type="term" value="F:metal ion binding"/>
    <property type="evidence" value="ECO:0007669"/>
    <property type="project" value="UniProtKB-KW"/>
</dbReference>
<evidence type="ECO:0000259" key="3">
    <source>
        <dbReference type="PROSITE" id="PS51819"/>
    </source>
</evidence>
<dbReference type="GO" id="GO:0004493">
    <property type="term" value="F:methylmalonyl-CoA epimerase activity"/>
    <property type="evidence" value="ECO:0007669"/>
    <property type="project" value="UniProtKB-EC"/>
</dbReference>
<dbReference type="InterPro" id="IPR018146">
    <property type="entry name" value="Glyoxalase_1_CS"/>
</dbReference>
<dbReference type="InterPro" id="IPR051785">
    <property type="entry name" value="MMCE/EMCE_epimerase"/>
</dbReference>
<dbReference type="EC" id="5.1.99.1" evidence="4"/>
<dbReference type="PANTHER" id="PTHR43048">
    <property type="entry name" value="METHYLMALONYL-COA EPIMERASE"/>
    <property type="match status" value="1"/>
</dbReference>